<protein>
    <submittedName>
        <fullName evidence="1">Uncharacterized protein</fullName>
    </submittedName>
</protein>
<proteinExistence type="predicted"/>
<evidence type="ECO:0000313" key="3">
    <source>
        <dbReference type="Proteomes" id="UP000663829"/>
    </source>
</evidence>
<evidence type="ECO:0000313" key="2">
    <source>
        <dbReference type="EMBL" id="CAF3632162.1"/>
    </source>
</evidence>
<dbReference type="AlphaFoldDB" id="A0A813VS69"/>
<name>A0A813VS69_9BILA</name>
<gene>
    <name evidence="1" type="ORF">GPM918_LOCUS5749</name>
    <name evidence="2" type="ORF">SRO942_LOCUS5747</name>
</gene>
<sequence length="93" mass="10422">MLNNALENQNADVTYKLCYFTKAQHRQVAQLYLENNTLLTKNTVTPGSGITDAEFKTLQEKSGRLLCFNKNFSTSSDEYIALTSTPSVLNILI</sequence>
<comment type="caution">
    <text evidence="1">The sequence shown here is derived from an EMBL/GenBank/DDBJ whole genome shotgun (WGS) entry which is preliminary data.</text>
</comment>
<reference evidence="1" key="1">
    <citation type="submission" date="2021-02" db="EMBL/GenBank/DDBJ databases">
        <authorList>
            <person name="Nowell W R."/>
        </authorList>
    </citation>
    <scope>NUCLEOTIDE SEQUENCE</scope>
</reference>
<keyword evidence="3" id="KW-1185">Reference proteome</keyword>
<evidence type="ECO:0000313" key="1">
    <source>
        <dbReference type="EMBL" id="CAF0844691.1"/>
    </source>
</evidence>
<accession>A0A813VS69</accession>
<dbReference type="Proteomes" id="UP000663829">
    <property type="component" value="Unassembled WGS sequence"/>
</dbReference>
<dbReference type="EMBL" id="CAJOBC010000848">
    <property type="protein sequence ID" value="CAF3632162.1"/>
    <property type="molecule type" value="Genomic_DNA"/>
</dbReference>
<dbReference type="EMBL" id="CAJNOQ010000849">
    <property type="protein sequence ID" value="CAF0844691.1"/>
    <property type="molecule type" value="Genomic_DNA"/>
</dbReference>
<dbReference type="Proteomes" id="UP000681722">
    <property type="component" value="Unassembled WGS sequence"/>
</dbReference>
<organism evidence="1 3">
    <name type="scientific">Didymodactylos carnosus</name>
    <dbReference type="NCBI Taxonomy" id="1234261"/>
    <lineage>
        <taxon>Eukaryota</taxon>
        <taxon>Metazoa</taxon>
        <taxon>Spiralia</taxon>
        <taxon>Gnathifera</taxon>
        <taxon>Rotifera</taxon>
        <taxon>Eurotatoria</taxon>
        <taxon>Bdelloidea</taxon>
        <taxon>Philodinida</taxon>
        <taxon>Philodinidae</taxon>
        <taxon>Didymodactylos</taxon>
    </lineage>
</organism>